<keyword evidence="6" id="KW-0812">Transmembrane</keyword>
<accession>A0A9Q9XLT5</accession>
<dbReference type="RefSeq" id="XP_042604173.1">
    <property type="nucleotide sequence ID" value="XM_042748239.1"/>
</dbReference>
<dbReference type="PANTHER" id="PTHR24232:SF53">
    <property type="entry name" value="G-PROTEIN COUPLED RECEPTORS FAMILY 1 PROFILE DOMAIN-CONTAINING PROTEIN"/>
    <property type="match status" value="1"/>
</dbReference>
<evidence type="ECO:0000256" key="2">
    <source>
        <dbReference type="ARBA" id="ARBA00023040"/>
    </source>
</evidence>
<proteinExistence type="predicted"/>
<dbReference type="Proteomes" id="UP001155660">
    <property type="component" value="Chromosome B21"/>
</dbReference>
<dbReference type="GO" id="GO:0005886">
    <property type="term" value="C:plasma membrane"/>
    <property type="evidence" value="ECO:0007669"/>
    <property type="project" value="TreeGrafter"/>
</dbReference>
<dbReference type="OrthoDB" id="8747610at2759"/>
<feature type="transmembrane region" description="Helical" evidence="6">
    <location>
        <begin position="30"/>
        <end position="52"/>
    </location>
</feature>
<keyword evidence="4" id="KW-0325">Glycoprotein</keyword>
<protein>
    <submittedName>
        <fullName evidence="7">C-C chemokine receptor type 8-like</fullName>
    </submittedName>
</protein>
<evidence type="ECO:0000256" key="1">
    <source>
        <dbReference type="ARBA" id="ARBA00004141"/>
    </source>
</evidence>
<feature type="transmembrane region" description="Helical" evidence="6">
    <location>
        <begin position="137"/>
        <end position="158"/>
    </location>
</feature>
<organism evidence="7">
    <name type="scientific">Cyprinus carpio</name>
    <name type="common">Common carp</name>
    <dbReference type="NCBI Taxonomy" id="7962"/>
    <lineage>
        <taxon>Eukaryota</taxon>
        <taxon>Metazoa</taxon>
        <taxon>Chordata</taxon>
        <taxon>Craniata</taxon>
        <taxon>Vertebrata</taxon>
        <taxon>Euteleostomi</taxon>
        <taxon>Actinopterygii</taxon>
        <taxon>Neopterygii</taxon>
        <taxon>Teleostei</taxon>
        <taxon>Ostariophysi</taxon>
        <taxon>Cypriniformes</taxon>
        <taxon>Cyprinidae</taxon>
        <taxon>Cyprininae</taxon>
        <taxon>Cyprinus</taxon>
    </lineage>
</organism>
<reference evidence="7" key="1">
    <citation type="submission" date="2025-08" db="UniProtKB">
        <authorList>
            <consortium name="RefSeq"/>
        </authorList>
    </citation>
    <scope>IDENTIFICATION</scope>
    <source>
        <tissue evidence="7">Muscle</tissue>
    </source>
</reference>
<feature type="transmembrane region" description="Helical" evidence="6">
    <location>
        <begin position="245"/>
        <end position="267"/>
    </location>
</feature>
<dbReference type="KEGG" id="ccar:122141289"/>
<comment type="subcellular location">
    <subcellularLocation>
        <location evidence="1">Membrane</location>
        <topology evidence="1">Multi-pass membrane protein</topology>
    </subcellularLocation>
</comment>
<dbReference type="GO" id="GO:0035025">
    <property type="term" value="P:positive regulation of Rho protein signal transduction"/>
    <property type="evidence" value="ECO:0007669"/>
    <property type="project" value="TreeGrafter"/>
</dbReference>
<keyword evidence="5" id="KW-0807">Transducer</keyword>
<evidence type="ECO:0000256" key="6">
    <source>
        <dbReference type="SAM" id="Phobius"/>
    </source>
</evidence>
<dbReference type="AlphaFoldDB" id="A0A9Q9XLT5"/>
<feature type="transmembrane region" description="Helical" evidence="6">
    <location>
        <begin position="164"/>
        <end position="192"/>
    </location>
</feature>
<dbReference type="GO" id="GO:0007200">
    <property type="term" value="P:phospholipase C-activating G protein-coupled receptor signaling pathway"/>
    <property type="evidence" value="ECO:0007669"/>
    <property type="project" value="TreeGrafter"/>
</dbReference>
<sequence>MSNSTVNFTTPEASTNSTTHSFGLMDSLEMYAFCICFLFGFLINSKIAWLIITGTGNGVASEFFNLNLSVCEIGNSLNAMFGILIFFFSSFIIVTYFLQGLGITGRPLFHCLMCVERYLAVVHPVTFLKYKPLRYRVICCTAAWIIIIGSCLFCAFILILSSMVSYVCFISIQSLLFFFTQLFCLVAVLIALKQSGPGERKREEKNHMKRRAFYIILITTVIMTIQYAQFTVTGFFVILTQKSFLDFWCPAFPCYVLAGFVQPILYLQRARKLFCLSSSS</sequence>
<keyword evidence="6" id="KW-1133">Transmembrane helix</keyword>
<dbReference type="GO" id="GO:0004930">
    <property type="term" value="F:G protein-coupled receptor activity"/>
    <property type="evidence" value="ECO:0007669"/>
    <property type="project" value="UniProtKB-KW"/>
</dbReference>
<feature type="transmembrane region" description="Helical" evidence="6">
    <location>
        <begin position="213"/>
        <end position="239"/>
    </location>
</feature>
<feature type="transmembrane region" description="Helical" evidence="6">
    <location>
        <begin position="79"/>
        <end position="98"/>
    </location>
</feature>
<keyword evidence="2" id="KW-0297">G-protein coupled receptor</keyword>
<dbReference type="SUPFAM" id="SSF81321">
    <property type="entry name" value="Family A G protein-coupled receptor-like"/>
    <property type="match status" value="1"/>
</dbReference>
<name>A0A9Q9XLT5_CYPCA</name>
<evidence type="ECO:0000256" key="5">
    <source>
        <dbReference type="ARBA" id="ARBA00023224"/>
    </source>
</evidence>
<evidence type="ECO:0000313" key="7">
    <source>
        <dbReference type="RefSeq" id="XP_042604173.1"/>
    </source>
</evidence>
<evidence type="ECO:0000256" key="4">
    <source>
        <dbReference type="ARBA" id="ARBA00023180"/>
    </source>
</evidence>
<keyword evidence="3" id="KW-0675">Receptor</keyword>
<dbReference type="GeneID" id="122141289"/>
<evidence type="ECO:0000256" key="3">
    <source>
        <dbReference type="ARBA" id="ARBA00023170"/>
    </source>
</evidence>
<dbReference type="PANTHER" id="PTHR24232">
    <property type="entry name" value="G-PROTEIN COUPLED RECEPTOR"/>
    <property type="match status" value="1"/>
</dbReference>
<keyword evidence="6" id="KW-0472">Membrane</keyword>
<gene>
    <name evidence="7" type="primary">LOC122141289</name>
</gene>